<dbReference type="Pfam" id="PF00583">
    <property type="entry name" value="Acetyltransf_1"/>
    <property type="match status" value="1"/>
</dbReference>
<dbReference type="GO" id="GO:0016747">
    <property type="term" value="F:acyltransferase activity, transferring groups other than amino-acyl groups"/>
    <property type="evidence" value="ECO:0007669"/>
    <property type="project" value="InterPro"/>
</dbReference>
<dbReference type="InterPro" id="IPR000182">
    <property type="entry name" value="GNAT_dom"/>
</dbReference>
<dbReference type="RefSeq" id="WP_037547405.1">
    <property type="nucleotide sequence ID" value="NZ_JNUP01000061.1"/>
</dbReference>
<evidence type="ECO:0000313" key="3">
    <source>
        <dbReference type="Proteomes" id="UP000029692"/>
    </source>
</evidence>
<dbReference type="EMBL" id="JNUP01000061">
    <property type="protein sequence ID" value="KGE72125.1"/>
    <property type="molecule type" value="Genomic_DNA"/>
</dbReference>
<gene>
    <name evidence="2" type="ORF">DC28_07760</name>
</gene>
<accession>A0A098QW84</accession>
<dbReference type="InterPro" id="IPR016181">
    <property type="entry name" value="Acyl_CoA_acyltransferase"/>
</dbReference>
<dbReference type="SUPFAM" id="SSF55729">
    <property type="entry name" value="Acyl-CoA N-acyltransferases (Nat)"/>
    <property type="match status" value="1"/>
</dbReference>
<reference evidence="2 3" key="1">
    <citation type="submission" date="2014-05" db="EMBL/GenBank/DDBJ databases">
        <title>De novo Genome Sequence of Spirocheata sp.</title>
        <authorList>
            <person name="Shivani Y."/>
            <person name="Subhash Y."/>
            <person name="Tushar L."/>
            <person name="Sasikala C."/>
            <person name="Ramana C.V."/>
        </authorList>
    </citation>
    <scope>NUCLEOTIDE SEQUENCE [LARGE SCALE GENOMIC DNA]</scope>
    <source>
        <strain evidence="2 3">JC230</strain>
    </source>
</reference>
<organism evidence="2 3">
    <name type="scientific">Spirochaeta lutea</name>
    <dbReference type="NCBI Taxonomy" id="1480694"/>
    <lineage>
        <taxon>Bacteria</taxon>
        <taxon>Pseudomonadati</taxon>
        <taxon>Spirochaetota</taxon>
        <taxon>Spirochaetia</taxon>
        <taxon>Spirochaetales</taxon>
        <taxon>Spirochaetaceae</taxon>
        <taxon>Spirochaeta</taxon>
    </lineage>
</organism>
<dbReference type="PROSITE" id="PS51186">
    <property type="entry name" value="GNAT"/>
    <property type="match status" value="1"/>
</dbReference>
<feature type="domain" description="N-acetyltransferase" evidence="1">
    <location>
        <begin position="2"/>
        <end position="160"/>
    </location>
</feature>
<dbReference type="CDD" id="cd04301">
    <property type="entry name" value="NAT_SF"/>
    <property type="match status" value="1"/>
</dbReference>
<evidence type="ECO:0000259" key="1">
    <source>
        <dbReference type="PROSITE" id="PS51186"/>
    </source>
</evidence>
<dbReference type="Proteomes" id="UP000029692">
    <property type="component" value="Unassembled WGS sequence"/>
</dbReference>
<proteinExistence type="predicted"/>
<protein>
    <recommendedName>
        <fullName evidence="1">N-acetyltransferase domain-containing protein</fullName>
    </recommendedName>
</protein>
<sequence length="259" mass="30228">MKTIYLIHEQQDLLWNNYGNFEEVFAEVGAPFPPKEHLEHIKSNGGEKIVLLSDDDSEILGWIGIVPEPDKKIAELAGIEVNSNYRNKGYGKKLITEAQKWLSEKGISKFKFQTSPLFTSNSLLYVKAFQSAYKWNNQNALPPDNIPWPVVDCEMEWPLSKRKIKIKDIEKALERSIITWTGLHPKFDDEGLNSAKQYQTLEIPFLSLPTVFEEFRNGNFDVAKIPFSAFEWLSNNGYHFLDFQEYDERYFYVFRKNKK</sequence>
<name>A0A098QW84_9SPIO</name>
<evidence type="ECO:0000313" key="2">
    <source>
        <dbReference type="EMBL" id="KGE72125.1"/>
    </source>
</evidence>
<dbReference type="STRING" id="1480694.DC28_07760"/>
<dbReference type="AlphaFoldDB" id="A0A098QW84"/>
<comment type="caution">
    <text evidence="2">The sequence shown here is derived from an EMBL/GenBank/DDBJ whole genome shotgun (WGS) entry which is preliminary data.</text>
</comment>
<keyword evidence="3" id="KW-1185">Reference proteome</keyword>
<dbReference type="Gene3D" id="3.40.630.30">
    <property type="match status" value="1"/>
</dbReference>